<dbReference type="RefSeq" id="WP_100710266.1">
    <property type="nucleotide sequence ID" value="NZ_NPDR01000004.1"/>
</dbReference>
<dbReference type="Gene3D" id="1.25.40.290">
    <property type="entry name" value="ARM repeat domains"/>
    <property type="match status" value="1"/>
</dbReference>
<proteinExistence type="predicted"/>
<dbReference type="AlphaFoldDB" id="A0A2M9YBA1"/>
<dbReference type="InterPro" id="IPR016024">
    <property type="entry name" value="ARM-type_fold"/>
</dbReference>
<accession>A0A2M9YBA1</accession>
<comment type="caution">
    <text evidence="1">The sequence shown here is derived from an EMBL/GenBank/DDBJ whole genome shotgun (WGS) entry which is preliminary data.</text>
</comment>
<dbReference type="OrthoDB" id="9797162at2"/>
<gene>
    <name evidence="1" type="ORF">CH362_10215</name>
</gene>
<protein>
    <submittedName>
        <fullName evidence="1">DNA alkylation repair protein</fullName>
    </submittedName>
</protein>
<dbReference type="Proteomes" id="UP000231926">
    <property type="component" value="Unassembled WGS sequence"/>
</dbReference>
<reference evidence="1 2" key="1">
    <citation type="submission" date="2017-07" db="EMBL/GenBank/DDBJ databases">
        <title>Leptospira spp. isolated from tropical soils.</title>
        <authorList>
            <person name="Thibeaux R."/>
            <person name="Iraola G."/>
            <person name="Ferres I."/>
            <person name="Bierque E."/>
            <person name="Girault D."/>
            <person name="Soupe-Gilbert M.-E."/>
            <person name="Picardeau M."/>
            <person name="Goarant C."/>
        </authorList>
    </citation>
    <scope>NUCLEOTIDE SEQUENCE [LARGE SCALE GENOMIC DNA]</scope>
    <source>
        <strain evidence="1 2">FH4-C-A2</strain>
    </source>
</reference>
<evidence type="ECO:0000313" key="2">
    <source>
        <dbReference type="Proteomes" id="UP000231926"/>
    </source>
</evidence>
<name>A0A2M9YBA1_9LEPT</name>
<keyword evidence="2" id="KW-1185">Reference proteome</keyword>
<dbReference type="InterPro" id="IPR014825">
    <property type="entry name" value="DNA_alkylation"/>
</dbReference>
<dbReference type="Pfam" id="PF08713">
    <property type="entry name" value="DNA_alkylation"/>
    <property type="match status" value="1"/>
</dbReference>
<dbReference type="SUPFAM" id="SSF48371">
    <property type="entry name" value="ARM repeat"/>
    <property type="match status" value="1"/>
</dbReference>
<evidence type="ECO:0000313" key="1">
    <source>
        <dbReference type="EMBL" id="PJZ48822.1"/>
    </source>
</evidence>
<organism evidence="1 2">
    <name type="scientific">Leptospira saintgironsiae</name>
    <dbReference type="NCBI Taxonomy" id="2023183"/>
    <lineage>
        <taxon>Bacteria</taxon>
        <taxon>Pseudomonadati</taxon>
        <taxon>Spirochaetota</taxon>
        <taxon>Spirochaetia</taxon>
        <taxon>Leptospirales</taxon>
        <taxon>Leptospiraceae</taxon>
        <taxon>Leptospira</taxon>
    </lineage>
</organism>
<sequence>MAEALKNFYDDKALLEIGTQFSSVLSHKRPEDWVQEIKLKDWKILELKQRIKRIAEVLSNSLPKPFPKAVSPLLKISNALEKKFPGTQRFYIIFLGEVVEISGIDYPEKSLHCMEKITQIISCEFSIREFLIRHPDITWKKMLEWSKHSHPGTRRLASEGSRPRLPWGKGIPGLKKDPKKTLQILENLKNDPDEVVRRSVANHLNDISKDHPDLVISIAKKWMGKSKNTDFLLKHALRGLLKQGNSDTLSIFGFPKSKSAKISKLELQPKTVEIGKYLIYKFQMLSEAKEPTLYRLESKIHYLKPSGKFSVKVFQIEEREFSPKETKVYERKQSFQQMTTRIHSPGIHKLEIIVNGETKAKVEFKVTHPQTARKKTRAI</sequence>
<dbReference type="EMBL" id="NPDR01000004">
    <property type="protein sequence ID" value="PJZ48822.1"/>
    <property type="molecule type" value="Genomic_DNA"/>
</dbReference>